<dbReference type="SUPFAM" id="SSF51735">
    <property type="entry name" value="NAD(P)-binding Rossmann-fold domains"/>
    <property type="match status" value="1"/>
</dbReference>
<reference evidence="3 4" key="1">
    <citation type="submission" date="2020-08" db="EMBL/GenBank/DDBJ databases">
        <title>Genome public.</title>
        <authorList>
            <person name="Liu C."/>
            <person name="Sun Q."/>
        </authorList>
    </citation>
    <scope>NUCLEOTIDE SEQUENCE [LARGE SCALE GENOMIC DNA]</scope>
    <source>
        <strain evidence="3 4">NSJ-26</strain>
    </source>
</reference>
<dbReference type="InterPro" id="IPR036721">
    <property type="entry name" value="RCK_C_sf"/>
</dbReference>
<dbReference type="Proteomes" id="UP000601522">
    <property type="component" value="Unassembled WGS sequence"/>
</dbReference>
<dbReference type="PANTHER" id="PTHR43833">
    <property type="entry name" value="POTASSIUM CHANNEL PROTEIN 2-RELATED-RELATED"/>
    <property type="match status" value="1"/>
</dbReference>
<dbReference type="PANTHER" id="PTHR43833:SF7">
    <property type="entry name" value="KTR SYSTEM POTASSIUM UPTAKE PROTEIN C"/>
    <property type="match status" value="1"/>
</dbReference>
<dbReference type="GO" id="GO:0008324">
    <property type="term" value="F:monoatomic cation transmembrane transporter activity"/>
    <property type="evidence" value="ECO:0007669"/>
    <property type="project" value="InterPro"/>
</dbReference>
<evidence type="ECO:0000313" key="3">
    <source>
        <dbReference type="EMBL" id="MBC8591269.1"/>
    </source>
</evidence>
<evidence type="ECO:0000259" key="2">
    <source>
        <dbReference type="PROSITE" id="PS51202"/>
    </source>
</evidence>
<dbReference type="EMBL" id="JACRTK010000004">
    <property type="protein sequence ID" value="MBC8591269.1"/>
    <property type="molecule type" value="Genomic_DNA"/>
</dbReference>
<feature type="domain" description="RCK N-terminal" evidence="1">
    <location>
        <begin position="1"/>
        <end position="117"/>
    </location>
</feature>
<sequence length="218" mass="23839">MKSFAVIGCGRFGTTIAKTLSDLGNEVLAVDRDQEAVSELSDCVTYAVQADVMDDTALKELGLSNFDVAIISIGSNLEASVMSTLLAKEMGVSIVIAKAHSELHGKVLEKIGADKIIYPERDMASRVAHNLTSRNILDYIELSSDYSILEVTALDKWKNKSLNDLNLRNKYGVNVIAIRNQEGINISPTSEDIIKENDVLVIIGRNEEIKKIEIQAGE</sequence>
<dbReference type="InterPro" id="IPR003148">
    <property type="entry name" value="RCK_N"/>
</dbReference>
<dbReference type="AlphaFoldDB" id="A0A926IMJ6"/>
<comment type="caution">
    <text evidence="3">The sequence shown here is derived from an EMBL/GenBank/DDBJ whole genome shotgun (WGS) entry which is preliminary data.</text>
</comment>
<keyword evidence="4" id="KW-1185">Reference proteome</keyword>
<organism evidence="3 4">
    <name type="scientific">Wansuia hejianensis</name>
    <dbReference type="NCBI Taxonomy" id="2763667"/>
    <lineage>
        <taxon>Bacteria</taxon>
        <taxon>Bacillati</taxon>
        <taxon>Bacillota</taxon>
        <taxon>Clostridia</taxon>
        <taxon>Lachnospirales</taxon>
        <taxon>Lachnospiraceae</taxon>
        <taxon>Wansuia</taxon>
    </lineage>
</organism>
<evidence type="ECO:0000259" key="1">
    <source>
        <dbReference type="PROSITE" id="PS51201"/>
    </source>
</evidence>
<dbReference type="Gene3D" id="3.30.70.1450">
    <property type="entry name" value="Regulator of K+ conductance, C-terminal domain"/>
    <property type="match status" value="1"/>
</dbReference>
<dbReference type="Pfam" id="PF02080">
    <property type="entry name" value="TrkA_C"/>
    <property type="match status" value="1"/>
</dbReference>
<name>A0A926IMJ6_9FIRM</name>
<dbReference type="Gene3D" id="3.40.50.720">
    <property type="entry name" value="NAD(P)-binding Rossmann-like Domain"/>
    <property type="match status" value="1"/>
</dbReference>
<dbReference type="RefSeq" id="WP_249324139.1">
    <property type="nucleotide sequence ID" value="NZ_JACRTK010000004.1"/>
</dbReference>
<dbReference type="InterPro" id="IPR036291">
    <property type="entry name" value="NAD(P)-bd_dom_sf"/>
</dbReference>
<gene>
    <name evidence="3" type="ORF">H8689_09115</name>
</gene>
<dbReference type="InterPro" id="IPR006037">
    <property type="entry name" value="RCK_C"/>
</dbReference>
<proteinExistence type="predicted"/>
<protein>
    <submittedName>
        <fullName evidence="3">TrkA family potassium uptake protein</fullName>
    </submittedName>
</protein>
<dbReference type="SUPFAM" id="SSF116726">
    <property type="entry name" value="TrkA C-terminal domain-like"/>
    <property type="match status" value="1"/>
</dbReference>
<dbReference type="GO" id="GO:0006813">
    <property type="term" value="P:potassium ion transport"/>
    <property type="evidence" value="ECO:0007669"/>
    <property type="project" value="InterPro"/>
</dbReference>
<accession>A0A926IMJ6</accession>
<evidence type="ECO:0000313" key="4">
    <source>
        <dbReference type="Proteomes" id="UP000601522"/>
    </source>
</evidence>
<dbReference type="InterPro" id="IPR050721">
    <property type="entry name" value="Trk_Ktr_HKT_K-transport"/>
</dbReference>
<dbReference type="PROSITE" id="PS51201">
    <property type="entry name" value="RCK_N"/>
    <property type="match status" value="1"/>
</dbReference>
<dbReference type="PROSITE" id="PS51202">
    <property type="entry name" value="RCK_C"/>
    <property type="match status" value="1"/>
</dbReference>
<feature type="domain" description="RCK C-terminal" evidence="2">
    <location>
        <begin position="134"/>
        <end position="218"/>
    </location>
</feature>
<dbReference type="Pfam" id="PF02254">
    <property type="entry name" value="TrkA_N"/>
    <property type="match status" value="1"/>
</dbReference>